<gene>
    <name evidence="1" type="ORF">EIG94_01845</name>
</gene>
<evidence type="ECO:0000313" key="1">
    <source>
        <dbReference type="EMBL" id="RZH95704.1"/>
    </source>
</evidence>
<dbReference type="AlphaFoldDB" id="A0AB74E5K5"/>
<proteinExistence type="predicted"/>
<evidence type="ECO:0000313" key="2">
    <source>
        <dbReference type="Proteomes" id="UP000293434"/>
    </source>
</evidence>
<accession>A0AB74E5K5</accession>
<evidence type="ECO:0008006" key="3">
    <source>
        <dbReference type="Google" id="ProtNLM"/>
    </source>
</evidence>
<reference evidence="1 2" key="1">
    <citation type="submission" date="2018-11" db="EMBL/GenBank/DDBJ databases">
        <title>Genomic profiling of Staphylococcus species from a Poultry farm system in KwaZulu-Natal, South Africa.</title>
        <authorList>
            <person name="Amoako D.G."/>
            <person name="Somboro A.M."/>
            <person name="Abia A.L.K."/>
            <person name="Bester L.A."/>
            <person name="Essack S.Y."/>
        </authorList>
    </citation>
    <scope>NUCLEOTIDE SEQUENCE [LARGE SCALE GENOMIC DNA]</scope>
    <source>
        <strain evidence="1 2">SA9</strain>
    </source>
</reference>
<sequence length="61" mass="7132">MKIMSNAFNIEFDYKTFAEVIRQVTKITGETELQQLIDYLNTYSDEKISVLVHEGEYHVGM</sequence>
<dbReference type="Proteomes" id="UP000293434">
    <property type="component" value="Unassembled WGS sequence"/>
</dbReference>
<dbReference type="EMBL" id="RQTC01000017">
    <property type="protein sequence ID" value="RZH95704.1"/>
    <property type="molecule type" value="Genomic_DNA"/>
</dbReference>
<dbReference type="RefSeq" id="WP_129760514.1">
    <property type="nucleotide sequence ID" value="NZ_CP013957.1"/>
</dbReference>
<organism evidence="1 2">
    <name type="scientific">Staphylococcus aureus</name>
    <dbReference type="NCBI Taxonomy" id="1280"/>
    <lineage>
        <taxon>Bacteria</taxon>
        <taxon>Bacillati</taxon>
        <taxon>Bacillota</taxon>
        <taxon>Bacilli</taxon>
        <taxon>Bacillales</taxon>
        <taxon>Staphylococcaceae</taxon>
        <taxon>Staphylococcus</taxon>
    </lineage>
</organism>
<name>A0AB74E5K5_STAAU</name>
<comment type="caution">
    <text evidence="1">The sequence shown here is derived from an EMBL/GenBank/DDBJ whole genome shotgun (WGS) entry which is preliminary data.</text>
</comment>
<protein>
    <recommendedName>
        <fullName evidence="3">Phage protein</fullName>
    </recommendedName>
</protein>